<feature type="region of interest" description="Disordered" evidence="1">
    <location>
        <begin position="1"/>
        <end position="23"/>
    </location>
</feature>
<gene>
    <name evidence="2" type="ORF">RC083_20805</name>
</gene>
<comment type="caution">
    <text evidence="2">The sequence shown here is derived from an EMBL/GenBank/DDBJ whole genome shotgun (WGS) entry which is preliminary data.</text>
</comment>
<protein>
    <recommendedName>
        <fullName evidence="4">Orphan protein</fullName>
    </recommendedName>
</protein>
<feature type="compositionally biased region" description="Polar residues" evidence="1">
    <location>
        <begin position="1"/>
        <end position="12"/>
    </location>
</feature>
<dbReference type="RefSeq" id="WP_138555900.1">
    <property type="nucleotide sequence ID" value="NZ_JAVIFY010000027.1"/>
</dbReference>
<reference evidence="2 3" key="1">
    <citation type="submission" date="2023-08" db="EMBL/GenBank/DDBJ databases">
        <title>Pseudoalteromonas haloplanktis LL1 genome.</title>
        <authorList>
            <person name="Wu S."/>
        </authorList>
    </citation>
    <scope>NUCLEOTIDE SEQUENCE [LARGE SCALE GENOMIC DNA]</scope>
    <source>
        <strain evidence="2 3">LL1</strain>
    </source>
</reference>
<evidence type="ECO:0000313" key="3">
    <source>
        <dbReference type="Proteomes" id="UP001226574"/>
    </source>
</evidence>
<dbReference type="EMBL" id="JAVIFY010000027">
    <property type="protein sequence ID" value="MDQ9094006.1"/>
    <property type="molecule type" value="Genomic_DNA"/>
</dbReference>
<keyword evidence="3" id="KW-1185">Reference proteome</keyword>
<name>A0ABU1BJQ0_PSEHA</name>
<evidence type="ECO:0000313" key="2">
    <source>
        <dbReference type="EMBL" id="MDQ9094006.1"/>
    </source>
</evidence>
<evidence type="ECO:0008006" key="4">
    <source>
        <dbReference type="Google" id="ProtNLM"/>
    </source>
</evidence>
<dbReference type="Proteomes" id="UP001226574">
    <property type="component" value="Unassembled WGS sequence"/>
</dbReference>
<proteinExistence type="predicted"/>
<organism evidence="2 3">
    <name type="scientific">Pseudoalteromonas haloplanktis</name>
    <name type="common">Alteromonas haloplanktis</name>
    <dbReference type="NCBI Taxonomy" id="228"/>
    <lineage>
        <taxon>Bacteria</taxon>
        <taxon>Pseudomonadati</taxon>
        <taxon>Pseudomonadota</taxon>
        <taxon>Gammaproteobacteria</taxon>
        <taxon>Alteromonadales</taxon>
        <taxon>Pseudoalteromonadaceae</taxon>
        <taxon>Pseudoalteromonas</taxon>
    </lineage>
</organism>
<accession>A0ABU1BJQ0</accession>
<evidence type="ECO:0000256" key="1">
    <source>
        <dbReference type="SAM" id="MobiDB-lite"/>
    </source>
</evidence>
<sequence>MISGCDNNVTVQQHEHATKPSPVSALEQYPQQASDLLNSIRAKKDAASLEAESAQLVILSLALIKEVIVKYPQCTEYLNALSTVATAIASLPLIEIENGYHSDGKLPPFDDPVCYHAKDLVVHPATVQAHARLGLDDQLAYQNAELDVIEVLAHFEQLEQALAD</sequence>